<comment type="caution">
    <text evidence="1">The sequence shown here is derived from an EMBL/GenBank/DDBJ whole genome shotgun (WGS) entry which is preliminary data.</text>
</comment>
<gene>
    <name evidence="1" type="ORF">WG926_19670</name>
</gene>
<evidence type="ECO:0008006" key="3">
    <source>
        <dbReference type="Google" id="ProtNLM"/>
    </source>
</evidence>
<accession>A0ABU9YP19</accession>
<keyword evidence="2" id="KW-1185">Reference proteome</keyword>
<reference evidence="1 2" key="1">
    <citation type="submission" date="2024-03" db="EMBL/GenBank/DDBJ databases">
        <title>High-quality draft genome sequencing of Tistrella sp. BH-R2-4.</title>
        <authorList>
            <person name="Dong C."/>
        </authorList>
    </citation>
    <scope>NUCLEOTIDE SEQUENCE [LARGE SCALE GENOMIC DNA]</scope>
    <source>
        <strain evidence="1 2">BH-R2-4</strain>
    </source>
</reference>
<protein>
    <recommendedName>
        <fullName evidence="3">Phospholipase</fullName>
    </recommendedName>
</protein>
<dbReference type="InterPro" id="IPR049756">
    <property type="entry name" value="PlcA-like_dom"/>
</dbReference>
<dbReference type="EMBL" id="JBBKTW010000007">
    <property type="protein sequence ID" value="MEN2990541.1"/>
    <property type="molecule type" value="Genomic_DNA"/>
</dbReference>
<evidence type="ECO:0000313" key="1">
    <source>
        <dbReference type="EMBL" id="MEN2990541.1"/>
    </source>
</evidence>
<dbReference type="Proteomes" id="UP001413721">
    <property type="component" value="Unassembled WGS sequence"/>
</dbReference>
<proteinExistence type="predicted"/>
<evidence type="ECO:0000313" key="2">
    <source>
        <dbReference type="Proteomes" id="UP001413721"/>
    </source>
</evidence>
<organism evidence="1 2">
    <name type="scientific">Tistrella arctica</name>
    <dbReference type="NCBI Taxonomy" id="3133430"/>
    <lineage>
        <taxon>Bacteria</taxon>
        <taxon>Pseudomonadati</taxon>
        <taxon>Pseudomonadota</taxon>
        <taxon>Alphaproteobacteria</taxon>
        <taxon>Geminicoccales</taxon>
        <taxon>Geminicoccaceae</taxon>
        <taxon>Tistrella</taxon>
    </lineage>
</organism>
<dbReference type="RefSeq" id="WP_345938091.1">
    <property type="nucleotide sequence ID" value="NZ_JBBKTW010000007.1"/>
</dbReference>
<sequence>MPGDTPHAAVAEDMQAAIVAFISQLFAPEGIEIKGDGTQVTLLPQGGHTVKYWDAGRMPSEGGPSEKFEGGEHTAIGDQVVLYFSPTDPGTPAWQMPLHLANGLALTYGQIVALGGDFYGLPDQPISDGVTPDDRIARFTEAFNSLAVKASSHDEALQILRVMQTEIDAAQKAVRDGLEPHTAYDALGDTLSKEWNKITGGGTILHPLGRYLKLALTNWDHFGVWAVSAYTAGHTAALRQAVVAGRTGRREDLVLAYAMNAFADHYLSDLFSAGHLRTPRRQLYYGVVGGRYLGSQLARYMHDEDCKFGLNVQNATGDRWRAYGDKRYFDTLDVGNRNRVNFTVQASADEIWEACNNGSAVGPQDFAALSLIPDLTAVINHLNPDNYAALFYAGDNTIYCRNTLANLNDHSWTTVWVGATTAAKLALYKPNNPTGYLDPPTTAPVLDPSGWQSRTPVPPQWMDGRRVRYAFSWTNDLNESYIGPWSDWITLQGQYFPTLIVPVDPTGRAAGRNVFRQFEGGLQEQAGSIDDNVSTRFVDNADMP</sequence>
<dbReference type="CDD" id="cd22893">
    <property type="entry name" value="PlcA-like"/>
    <property type="match status" value="1"/>
</dbReference>
<name>A0ABU9YP19_9PROT</name>